<feature type="domain" description="EngB-type G" evidence="11">
    <location>
        <begin position="148"/>
        <end position="332"/>
    </location>
</feature>
<organism evidence="12 13">
    <name type="scientific">Bathycoccus prasinos</name>
    <dbReference type="NCBI Taxonomy" id="41875"/>
    <lineage>
        <taxon>Eukaryota</taxon>
        <taxon>Viridiplantae</taxon>
        <taxon>Chlorophyta</taxon>
        <taxon>Mamiellophyceae</taxon>
        <taxon>Mamiellales</taxon>
        <taxon>Bathycoccaceae</taxon>
        <taxon>Bathycoccus</taxon>
    </lineage>
</organism>
<dbReference type="GO" id="GO:0005525">
    <property type="term" value="F:GTP binding"/>
    <property type="evidence" value="ECO:0007669"/>
    <property type="project" value="UniProtKB-KW"/>
</dbReference>
<name>K8F225_9CHLO</name>
<keyword evidence="13" id="KW-1185">Reference proteome</keyword>
<gene>
    <name evidence="12" type="ordered locus">Bathy12g03460</name>
</gene>
<dbReference type="Proteomes" id="UP000198341">
    <property type="component" value="Chromosome 12"/>
</dbReference>
<reference evidence="12 13" key="1">
    <citation type="submission" date="2011-10" db="EMBL/GenBank/DDBJ databases">
        <authorList>
            <person name="Genoscope - CEA"/>
        </authorList>
    </citation>
    <scope>NUCLEOTIDE SEQUENCE [LARGE SCALE GENOMIC DNA]</scope>
    <source>
        <strain evidence="12 13">RCC 1105</strain>
    </source>
</reference>
<feature type="compositionally biased region" description="Acidic residues" evidence="10">
    <location>
        <begin position="81"/>
        <end position="90"/>
    </location>
</feature>
<protein>
    <submittedName>
        <fullName evidence="12">Ribosome biogenesis GTP-binding protein YsxC</fullName>
    </submittedName>
</protein>
<dbReference type="Pfam" id="PF01926">
    <property type="entry name" value="MMR_HSR1"/>
    <property type="match status" value="1"/>
</dbReference>
<dbReference type="NCBIfam" id="TIGR03598">
    <property type="entry name" value="GTPase_YsxC"/>
    <property type="match status" value="1"/>
</dbReference>
<accession>K8F225</accession>
<dbReference type="STRING" id="41875.K8F225"/>
<dbReference type="GO" id="GO:0046872">
    <property type="term" value="F:metal ion binding"/>
    <property type="evidence" value="ECO:0007669"/>
    <property type="project" value="UniProtKB-KW"/>
</dbReference>
<dbReference type="OrthoDB" id="391988at2759"/>
<evidence type="ECO:0000256" key="6">
    <source>
        <dbReference type="ARBA" id="ARBA00022842"/>
    </source>
</evidence>
<dbReference type="eggNOG" id="KOG2486">
    <property type="taxonomic scope" value="Eukaryota"/>
</dbReference>
<keyword evidence="7" id="KW-0342">GTP-binding</keyword>
<dbReference type="PROSITE" id="PS51706">
    <property type="entry name" value="G_ENGB"/>
    <property type="match status" value="1"/>
</dbReference>
<evidence type="ECO:0000256" key="7">
    <source>
        <dbReference type="ARBA" id="ARBA00023134"/>
    </source>
</evidence>
<dbReference type="GeneID" id="19012546"/>
<dbReference type="HAMAP" id="MF_00321">
    <property type="entry name" value="GTPase_EngB"/>
    <property type="match status" value="1"/>
</dbReference>
<dbReference type="KEGG" id="bpg:Bathy12g03460"/>
<dbReference type="PANTHER" id="PTHR11649:SF13">
    <property type="entry name" value="ENGB-TYPE G DOMAIN-CONTAINING PROTEIN"/>
    <property type="match status" value="1"/>
</dbReference>
<keyword evidence="5" id="KW-0547">Nucleotide-binding</keyword>
<evidence type="ECO:0000256" key="4">
    <source>
        <dbReference type="ARBA" id="ARBA00022723"/>
    </source>
</evidence>
<dbReference type="PANTHER" id="PTHR11649">
    <property type="entry name" value="MSS1/TRME-RELATED GTP-BINDING PROTEIN"/>
    <property type="match status" value="1"/>
</dbReference>
<dbReference type="InterPro" id="IPR006073">
    <property type="entry name" value="GTP-bd"/>
</dbReference>
<dbReference type="RefSeq" id="XP_007509730.1">
    <property type="nucleotide sequence ID" value="XM_007509668.1"/>
</dbReference>
<keyword evidence="8" id="KW-0717">Septation</keyword>
<evidence type="ECO:0000256" key="1">
    <source>
        <dbReference type="ARBA" id="ARBA00001946"/>
    </source>
</evidence>
<evidence type="ECO:0000313" key="12">
    <source>
        <dbReference type="EMBL" id="CCO18845.1"/>
    </source>
</evidence>
<evidence type="ECO:0000256" key="10">
    <source>
        <dbReference type="SAM" id="MobiDB-lite"/>
    </source>
</evidence>
<dbReference type="EMBL" id="FO082267">
    <property type="protein sequence ID" value="CCO18845.1"/>
    <property type="molecule type" value="Genomic_DNA"/>
</dbReference>
<proteinExistence type="inferred from homology"/>
<dbReference type="GO" id="GO:0051301">
    <property type="term" value="P:cell division"/>
    <property type="evidence" value="ECO:0007669"/>
    <property type="project" value="UniProtKB-KW"/>
</dbReference>
<dbReference type="Gene3D" id="3.40.50.300">
    <property type="entry name" value="P-loop containing nucleotide triphosphate hydrolases"/>
    <property type="match status" value="1"/>
</dbReference>
<keyword evidence="9" id="KW-0131">Cell cycle</keyword>
<evidence type="ECO:0000256" key="3">
    <source>
        <dbReference type="ARBA" id="ARBA00022618"/>
    </source>
</evidence>
<evidence type="ECO:0000259" key="11">
    <source>
        <dbReference type="PROSITE" id="PS51706"/>
    </source>
</evidence>
<evidence type="ECO:0000256" key="2">
    <source>
        <dbReference type="ARBA" id="ARBA00009638"/>
    </source>
</evidence>
<keyword evidence="6" id="KW-0460">Magnesium</keyword>
<evidence type="ECO:0000313" key="13">
    <source>
        <dbReference type="Proteomes" id="UP000198341"/>
    </source>
</evidence>
<sequence length="352" mass="38852">MRSCSMMLNIIARRTTTAICCARTSTSTTSTSTIAAAATNTTSLCSSSQRRYLVRRATSSLGCSTSSNSNSSLNSSLNSQSEDDANDDDKEEGKGVYYYDDDINDSEDLDLENDYVELQLAKQAKAATIKSVKFISSVVRHQDCPQTKLPEVAFIGRSNVGKSSLVNMLTNRKNVAKVSKNPGKTQTINHYEITTGDGKWFLVDLPGYGFANAPEHLKKEWAKFTREYLLERKNLISVMLLVDSTVKPQQLDLDALEFLAENDIPATVVFTKADKKRKAKGGKRATPAEHVDMFADEISEMFEELPPFVFTSANSGEGKKELLNHIATIREFMKNGSGDGEEDEAFSDEVEL</sequence>
<dbReference type="InterPro" id="IPR030393">
    <property type="entry name" value="G_ENGB_dom"/>
</dbReference>
<dbReference type="InterPro" id="IPR019987">
    <property type="entry name" value="GTP-bd_ribosome_bio_YsxC"/>
</dbReference>
<keyword evidence="3" id="KW-0132">Cell division</keyword>
<comment type="cofactor">
    <cofactor evidence="1">
        <name>Mg(2+)</name>
        <dbReference type="ChEBI" id="CHEBI:18420"/>
    </cofactor>
</comment>
<dbReference type="SUPFAM" id="SSF52540">
    <property type="entry name" value="P-loop containing nucleoside triphosphate hydrolases"/>
    <property type="match status" value="1"/>
</dbReference>
<keyword evidence="4" id="KW-0479">Metal-binding</keyword>
<evidence type="ECO:0000256" key="8">
    <source>
        <dbReference type="ARBA" id="ARBA00023210"/>
    </source>
</evidence>
<evidence type="ECO:0000256" key="9">
    <source>
        <dbReference type="ARBA" id="ARBA00023306"/>
    </source>
</evidence>
<dbReference type="AlphaFoldDB" id="K8F225"/>
<comment type="similarity">
    <text evidence="2">Belongs to the TRAFAC class TrmE-Era-EngA-EngB-Septin-like GTPase superfamily. EngB GTPase family.</text>
</comment>
<feature type="region of interest" description="Disordered" evidence="10">
    <location>
        <begin position="61"/>
        <end position="97"/>
    </location>
</feature>
<feature type="compositionally biased region" description="Low complexity" evidence="10">
    <location>
        <begin position="61"/>
        <end position="80"/>
    </location>
</feature>
<evidence type="ECO:0000256" key="5">
    <source>
        <dbReference type="ARBA" id="ARBA00022741"/>
    </source>
</evidence>
<dbReference type="CDD" id="cd01876">
    <property type="entry name" value="YihA_EngB"/>
    <property type="match status" value="1"/>
</dbReference>
<dbReference type="InterPro" id="IPR027417">
    <property type="entry name" value="P-loop_NTPase"/>
</dbReference>